<evidence type="ECO:0000259" key="6">
    <source>
        <dbReference type="Pfam" id="PF10334"/>
    </source>
</evidence>
<organism evidence="9 10">
    <name type="scientific">Penicilliopsis zonata CBS 506.65</name>
    <dbReference type="NCBI Taxonomy" id="1073090"/>
    <lineage>
        <taxon>Eukaryota</taxon>
        <taxon>Fungi</taxon>
        <taxon>Dikarya</taxon>
        <taxon>Ascomycota</taxon>
        <taxon>Pezizomycotina</taxon>
        <taxon>Eurotiomycetes</taxon>
        <taxon>Eurotiomycetidae</taxon>
        <taxon>Eurotiales</taxon>
        <taxon>Aspergillaceae</taxon>
        <taxon>Penicilliopsis</taxon>
    </lineage>
</organism>
<evidence type="ECO:0000313" key="9">
    <source>
        <dbReference type="EMBL" id="OJJ48234.1"/>
    </source>
</evidence>
<keyword evidence="10" id="KW-1185">Reference proteome</keyword>
<sequence length="978" mass="108306">MVTPGQPKRELPPWLDHFNARDLKTFFRCWAPAWVACLLMFINPVLREFGQATFFACLILFMAPPMGIVFVFVLTAVTLLLGICLAWAWGAITMKAALAIRSEIETEILLKAVEEAAVAQAKVSGRSVATEAELLIYGGEMLDPRMTAVYYCLGCLFIYFITRLRMYNPKFALTQILGIIVTDFFLLYGPLLYTFDGNLAKTIAIPSCAGIGLGLAASVLLFPQSTSYTVLTAMEGVLSLINTPINLTTKDLARDAERLDLQALRGLKAKIIMVYKSMGPTLAFLPLDFSHGRWSADDIGSLREPLRLATLSSLSLLEFHIGRTNGAVKAETLAPLVEDIEGSWEYEKSDGRPKPAGRHQIIESVRLWRAVRGTDNYNLPEETIEVLRQSASEILPACSDAIAITGECIHTVNSRRWFSSPSEEQIASLVQRAEAAVENLKATRTSFATDTTEKLLEIHADLFDDEGNLATPERELNYPMQQIVFSMVFEEHIISVADSLVGLLSRVIQLSKGRTKARFWFPTRIRYAVAWVLGRKVAAPIPGESFSVDPDVVEEQFKEAQIRLQISRGYKTNRRGGFATAIFNAYHWFINTEGLYALRIVIVTVALAIPAAIPSSAGFYYREKGIWGLIMAQLTLLPYMADFTFSILTRSIATIVGGVFGLLAWYIGSGSGPGNPYGLAAISAVMIAIMMWSRVFSNFALMAANIIGAATFLLIVGYSEDDTHIPAPGNAGIGYNLFWRRIVLVLVGTTGAIIVQVFPRPPAASRHISKSLSNAMRSLSDHYALLLSCWNRPDRKIGIVAEKITLALDEALVPLTGPITMLKYEFSSSPFDSQSLNQVKTLCHVMNYTLGRLLYLSASLPTKMQERIQAIVGILDHTNIGDVMAVLSVVEQSLKTGDPLPEALPTPLAKRCYVYWKSRHLEAWLSKDLIRNEDYRKFCVAIHLYLKFLVTVDELVLLAKGMLGESHIISQELLLQEV</sequence>
<feature type="transmembrane region" description="Helical" evidence="5">
    <location>
        <begin position="148"/>
        <end position="164"/>
    </location>
</feature>
<keyword evidence="4 5" id="KW-0472">Membrane</keyword>
<feature type="transmembrane region" description="Helical" evidence="5">
    <location>
        <begin position="625"/>
        <end position="641"/>
    </location>
</feature>
<feature type="transmembrane region" description="Helical" evidence="5">
    <location>
        <begin position="648"/>
        <end position="668"/>
    </location>
</feature>
<feature type="transmembrane region" description="Helical" evidence="5">
    <location>
        <begin position="738"/>
        <end position="758"/>
    </location>
</feature>
<feature type="transmembrane region" description="Helical" evidence="5">
    <location>
        <begin position="171"/>
        <end position="191"/>
    </location>
</feature>
<gene>
    <name evidence="9" type="ORF">ASPZODRAFT_62480</name>
</gene>
<feature type="transmembrane region" description="Helical" evidence="5">
    <location>
        <begin position="203"/>
        <end position="222"/>
    </location>
</feature>
<comment type="subcellular location">
    <subcellularLocation>
        <location evidence="1">Membrane</location>
        <topology evidence="1">Multi-pass membrane protein</topology>
    </subcellularLocation>
</comment>
<evidence type="ECO:0000256" key="5">
    <source>
        <dbReference type="SAM" id="Phobius"/>
    </source>
</evidence>
<feature type="transmembrane region" description="Helical" evidence="5">
    <location>
        <begin position="699"/>
        <end position="718"/>
    </location>
</feature>
<reference evidence="10" key="1">
    <citation type="journal article" date="2017" name="Genome Biol.">
        <title>Comparative genomics reveals high biological diversity and specific adaptations in the industrially and medically important fungal genus Aspergillus.</title>
        <authorList>
            <person name="de Vries R.P."/>
            <person name="Riley R."/>
            <person name="Wiebenga A."/>
            <person name="Aguilar-Osorio G."/>
            <person name="Amillis S."/>
            <person name="Uchima C.A."/>
            <person name="Anderluh G."/>
            <person name="Asadollahi M."/>
            <person name="Askin M."/>
            <person name="Barry K."/>
            <person name="Battaglia E."/>
            <person name="Bayram O."/>
            <person name="Benocci T."/>
            <person name="Braus-Stromeyer S.A."/>
            <person name="Caldana C."/>
            <person name="Canovas D."/>
            <person name="Cerqueira G.C."/>
            <person name="Chen F."/>
            <person name="Chen W."/>
            <person name="Choi C."/>
            <person name="Clum A."/>
            <person name="Dos Santos R.A."/>
            <person name="Damasio A.R."/>
            <person name="Diallinas G."/>
            <person name="Emri T."/>
            <person name="Fekete E."/>
            <person name="Flipphi M."/>
            <person name="Freyberg S."/>
            <person name="Gallo A."/>
            <person name="Gournas C."/>
            <person name="Habgood R."/>
            <person name="Hainaut M."/>
            <person name="Harispe M.L."/>
            <person name="Henrissat B."/>
            <person name="Hilden K.S."/>
            <person name="Hope R."/>
            <person name="Hossain A."/>
            <person name="Karabika E."/>
            <person name="Karaffa L."/>
            <person name="Karanyi Z."/>
            <person name="Krasevec N."/>
            <person name="Kuo A."/>
            <person name="Kusch H."/>
            <person name="LaButti K."/>
            <person name="Lagendijk E.L."/>
            <person name="Lapidus A."/>
            <person name="Levasseur A."/>
            <person name="Lindquist E."/>
            <person name="Lipzen A."/>
            <person name="Logrieco A.F."/>
            <person name="MacCabe A."/>
            <person name="Maekelae M.R."/>
            <person name="Malavazi I."/>
            <person name="Melin P."/>
            <person name="Meyer V."/>
            <person name="Mielnichuk N."/>
            <person name="Miskei M."/>
            <person name="Molnar A.P."/>
            <person name="Mule G."/>
            <person name="Ngan C.Y."/>
            <person name="Orejas M."/>
            <person name="Orosz E."/>
            <person name="Ouedraogo J.P."/>
            <person name="Overkamp K.M."/>
            <person name="Park H.-S."/>
            <person name="Perrone G."/>
            <person name="Piumi F."/>
            <person name="Punt P.J."/>
            <person name="Ram A.F."/>
            <person name="Ramon A."/>
            <person name="Rauscher S."/>
            <person name="Record E."/>
            <person name="Riano-Pachon D.M."/>
            <person name="Robert V."/>
            <person name="Roehrig J."/>
            <person name="Ruller R."/>
            <person name="Salamov A."/>
            <person name="Salih N.S."/>
            <person name="Samson R.A."/>
            <person name="Sandor E."/>
            <person name="Sanguinetti M."/>
            <person name="Schuetze T."/>
            <person name="Sepcic K."/>
            <person name="Shelest E."/>
            <person name="Sherlock G."/>
            <person name="Sophianopoulou V."/>
            <person name="Squina F.M."/>
            <person name="Sun H."/>
            <person name="Susca A."/>
            <person name="Todd R.B."/>
            <person name="Tsang A."/>
            <person name="Unkles S.E."/>
            <person name="van de Wiele N."/>
            <person name="van Rossen-Uffink D."/>
            <person name="Oliveira J.V."/>
            <person name="Vesth T.C."/>
            <person name="Visser J."/>
            <person name="Yu J.-H."/>
            <person name="Zhou M."/>
            <person name="Andersen M.R."/>
            <person name="Archer D.B."/>
            <person name="Baker S.E."/>
            <person name="Benoit I."/>
            <person name="Brakhage A.A."/>
            <person name="Braus G.H."/>
            <person name="Fischer R."/>
            <person name="Frisvad J.C."/>
            <person name="Goldman G.H."/>
            <person name="Houbraken J."/>
            <person name="Oakley B."/>
            <person name="Pocsi I."/>
            <person name="Scazzocchio C."/>
            <person name="Seiboth B."/>
            <person name="vanKuyk P.A."/>
            <person name="Wortman J."/>
            <person name="Dyer P.S."/>
            <person name="Grigoriev I.V."/>
        </authorList>
    </citation>
    <scope>NUCLEOTIDE SEQUENCE [LARGE SCALE GENOMIC DNA]</scope>
    <source>
        <strain evidence="10">CBS 506.65</strain>
    </source>
</reference>
<dbReference type="InterPro" id="IPR018820">
    <property type="entry name" value="BRE4-related_DUF2421"/>
</dbReference>
<evidence type="ECO:0000256" key="4">
    <source>
        <dbReference type="ARBA" id="ARBA00023136"/>
    </source>
</evidence>
<dbReference type="GO" id="GO:0016020">
    <property type="term" value="C:membrane"/>
    <property type="evidence" value="ECO:0007669"/>
    <property type="project" value="UniProtKB-SubCell"/>
</dbReference>
<dbReference type="OrthoDB" id="2274698at2759"/>
<evidence type="ECO:0000256" key="2">
    <source>
        <dbReference type="ARBA" id="ARBA00022692"/>
    </source>
</evidence>
<dbReference type="Proteomes" id="UP000184188">
    <property type="component" value="Unassembled WGS sequence"/>
</dbReference>
<dbReference type="EMBL" id="KV878339">
    <property type="protein sequence ID" value="OJJ48234.1"/>
    <property type="molecule type" value="Genomic_DNA"/>
</dbReference>
<dbReference type="RefSeq" id="XP_022582744.1">
    <property type="nucleotide sequence ID" value="XM_022729078.1"/>
</dbReference>
<protein>
    <recommendedName>
        <fullName evidence="11">ER transporter 6TM N-terminal domain-containing protein</fullName>
    </recommendedName>
</protein>
<proteinExistence type="predicted"/>
<evidence type="ECO:0000313" key="10">
    <source>
        <dbReference type="Proteomes" id="UP000184188"/>
    </source>
</evidence>
<dbReference type="Pfam" id="PF10337">
    <property type="entry name" value="ArAE_2_N"/>
    <property type="match status" value="1"/>
</dbReference>
<dbReference type="InterPro" id="IPR018823">
    <property type="entry name" value="ArAE_2_N"/>
</dbReference>
<feature type="transmembrane region" description="Helical" evidence="5">
    <location>
        <begin position="58"/>
        <end position="89"/>
    </location>
</feature>
<feature type="domain" description="Putative ER transporter 6TM N-terminal" evidence="7">
    <location>
        <begin position="11"/>
        <end position="459"/>
    </location>
</feature>
<dbReference type="AlphaFoldDB" id="A0A1L9SMF5"/>
<feature type="transmembrane region" description="Helical" evidence="5">
    <location>
        <begin position="25"/>
        <end position="46"/>
    </location>
</feature>
<dbReference type="STRING" id="1073090.A0A1L9SMF5"/>
<evidence type="ECO:0000259" key="7">
    <source>
        <dbReference type="Pfam" id="PF10337"/>
    </source>
</evidence>
<dbReference type="Pfam" id="PF13515">
    <property type="entry name" value="FUSC_2"/>
    <property type="match status" value="1"/>
</dbReference>
<dbReference type="VEuPathDB" id="FungiDB:ASPZODRAFT_62480"/>
<evidence type="ECO:0000256" key="3">
    <source>
        <dbReference type="ARBA" id="ARBA00022989"/>
    </source>
</evidence>
<dbReference type="InterPro" id="IPR049453">
    <property type="entry name" value="Memb_transporter_dom"/>
</dbReference>
<feature type="transmembrane region" description="Helical" evidence="5">
    <location>
        <begin position="596"/>
        <end position="613"/>
    </location>
</feature>
<feature type="domain" description="Integral membrane bound transporter" evidence="8">
    <location>
        <begin position="623"/>
        <end position="755"/>
    </location>
</feature>
<name>A0A1L9SMF5_9EURO</name>
<evidence type="ECO:0000259" key="8">
    <source>
        <dbReference type="Pfam" id="PF13515"/>
    </source>
</evidence>
<evidence type="ECO:0008006" key="11">
    <source>
        <dbReference type="Google" id="ProtNLM"/>
    </source>
</evidence>
<keyword evidence="2 5" id="KW-0812">Transmembrane</keyword>
<dbReference type="Pfam" id="PF10334">
    <property type="entry name" value="BRE4"/>
    <property type="match status" value="1"/>
</dbReference>
<feature type="domain" description="DUF2421" evidence="6">
    <location>
        <begin position="759"/>
        <end position="967"/>
    </location>
</feature>
<keyword evidence="3 5" id="KW-1133">Transmembrane helix</keyword>
<dbReference type="GeneID" id="34615542"/>
<accession>A0A1L9SMF5</accession>
<dbReference type="PANTHER" id="PTHR37994:SF3">
    <property type="entry name" value="ER TRANSPORTER 6TM N-TERMINAL DOMAIN-CONTAINING PROTEIN"/>
    <property type="match status" value="1"/>
</dbReference>
<evidence type="ECO:0000256" key="1">
    <source>
        <dbReference type="ARBA" id="ARBA00004141"/>
    </source>
</evidence>
<dbReference type="PANTHER" id="PTHR37994">
    <property type="entry name" value="ARAE_2_N DOMAIN-CONTAINING PROTEIN-RELATED"/>
    <property type="match status" value="1"/>
</dbReference>